<dbReference type="Proteomes" id="UP000027442">
    <property type="component" value="Unassembled WGS sequence"/>
</dbReference>
<gene>
    <name evidence="1" type="ORF">HMPREF1991_01261</name>
</gene>
<protein>
    <submittedName>
        <fullName evidence="1">Uncharacterized protein</fullName>
    </submittedName>
</protein>
<dbReference type="EMBL" id="JNGW01000048">
    <property type="protein sequence ID" value="KDR52683.1"/>
    <property type="molecule type" value="Genomic_DNA"/>
</dbReference>
<accession>A0A069QIM7</accession>
<comment type="caution">
    <text evidence="1">The sequence shown here is derived from an EMBL/GenBank/DDBJ whole genome shotgun (WGS) entry which is preliminary data.</text>
</comment>
<proteinExistence type="predicted"/>
<reference evidence="1 2" key="1">
    <citation type="submission" date="2013-08" db="EMBL/GenBank/DDBJ databases">
        <authorList>
            <person name="Weinstock G."/>
            <person name="Sodergren E."/>
            <person name="Wylie T."/>
            <person name="Fulton L."/>
            <person name="Fulton R."/>
            <person name="Fronick C."/>
            <person name="O'Laughlin M."/>
            <person name="Godfrey J."/>
            <person name="Miner T."/>
            <person name="Herter B."/>
            <person name="Appelbaum E."/>
            <person name="Cordes M."/>
            <person name="Lek S."/>
            <person name="Wollam A."/>
            <person name="Pepin K.H."/>
            <person name="Palsikar V.B."/>
            <person name="Mitreva M."/>
            <person name="Wilson R.K."/>
        </authorList>
    </citation>
    <scope>NUCLEOTIDE SEQUENCE [LARGE SCALE GENOMIC DNA]</scope>
    <source>
        <strain evidence="1 2">ATCC 15930</strain>
    </source>
</reference>
<keyword evidence="2" id="KW-1185">Reference proteome</keyword>
<dbReference type="AlphaFoldDB" id="A0A069QIM7"/>
<dbReference type="HOGENOM" id="CLU_3255782_0_0_10"/>
<organism evidence="1 2">
    <name type="scientific">Hoylesella loescheii DSM 19665 = JCM 12249 = ATCC 15930</name>
    <dbReference type="NCBI Taxonomy" id="1122985"/>
    <lineage>
        <taxon>Bacteria</taxon>
        <taxon>Pseudomonadati</taxon>
        <taxon>Bacteroidota</taxon>
        <taxon>Bacteroidia</taxon>
        <taxon>Bacteroidales</taxon>
        <taxon>Prevotellaceae</taxon>
        <taxon>Hoylesella</taxon>
    </lineage>
</organism>
<evidence type="ECO:0000313" key="1">
    <source>
        <dbReference type="EMBL" id="KDR52683.1"/>
    </source>
</evidence>
<name>A0A069QIM7_HOYLO</name>
<sequence length="42" mass="4738">MLGLQLGSYLVGLNIVDELTSLRVDRLYKLMSSKLKSRELLA</sequence>
<evidence type="ECO:0000313" key="2">
    <source>
        <dbReference type="Proteomes" id="UP000027442"/>
    </source>
</evidence>